<dbReference type="EMBL" id="AP023174">
    <property type="protein sequence ID" value="BCF89063.1"/>
    <property type="molecule type" value="Genomic_DNA"/>
</dbReference>
<accession>A0A7I8BKU2</accession>
<gene>
    <name evidence="1" type="ORF">PPGU16_21300</name>
</gene>
<dbReference type="KEGG" id="plad:PPGU16_21300"/>
<name>A0A7I8BKU2_9BURK</name>
<protein>
    <recommendedName>
        <fullName evidence="3">Integrase</fullName>
    </recommendedName>
</protein>
<dbReference type="Proteomes" id="UP000510888">
    <property type="component" value="Chromosome 1"/>
</dbReference>
<evidence type="ECO:0000313" key="2">
    <source>
        <dbReference type="Proteomes" id="UP000510888"/>
    </source>
</evidence>
<evidence type="ECO:0000313" key="1">
    <source>
        <dbReference type="EMBL" id="BCF89063.1"/>
    </source>
</evidence>
<organism evidence="1 2">
    <name type="scientific">Paraburkholderia largidicola</name>
    <dbReference type="NCBI Taxonomy" id="3014751"/>
    <lineage>
        <taxon>Bacteria</taxon>
        <taxon>Pseudomonadati</taxon>
        <taxon>Pseudomonadota</taxon>
        <taxon>Betaproteobacteria</taxon>
        <taxon>Burkholderiales</taxon>
        <taxon>Burkholderiaceae</taxon>
        <taxon>Paraburkholderia</taxon>
    </lineage>
</organism>
<proteinExistence type="predicted"/>
<reference evidence="1 2" key="1">
    <citation type="journal article" date="2020" name="Genes (Basel)">
        <title>Genomic Comparison of Insect Gut Symbionts from Divergent Burkholderia Subclades.</title>
        <authorList>
            <person name="Takeshita K."/>
            <person name="Kikuchi Y."/>
        </authorList>
    </citation>
    <scope>NUCLEOTIDE SEQUENCE [LARGE SCALE GENOMIC DNA]</scope>
    <source>
        <strain evidence="1 2">PGU16</strain>
    </source>
</reference>
<keyword evidence="2" id="KW-1185">Reference proteome</keyword>
<sequence length="627" mass="70765">MDACIWDVDAAAYVENHHPLRGYLYPDGSTHIERYGRASGVLQQVSDSILDGVQLGIFVNTNKTQMWDPANRRGYEIPWPYIDPGQETDITPDAVAWLNRPYTIIAQQIKWMDRYCPSPVPVSFADSPDDKKSVQVEYLDLLPAIAPLFADLTQVNYRDDGVHTPYHLPVARWKIANLLNALCVETERRLAAEGRKVFLTKVGKGGDAYRGRASLYELHGLRVAGISRLVEMGIPVNVIQEFVAGHSTAVMTSYYDKGELGLFKAKLLESFRQAGIVNDWSAIREPMSRHKSIWVFNRHQAAYRDTDLLDQIASWITVPGGICPLGGTACDVGMAPLEENPDKVSPGYTRVKGGCGNCRFFSTGPAFVIQQSQAMNEIMLELRGHGRSRKALYERLSELAWTDLPDLDAGQRQKLTLDRQLLKEQIASIDLRCEPLILEWVNRYRMFEESLTRLDEWRQITDRSQNPKDGKFLLIAGSDRADILDEVEVRLERSGDFALVRNILEAAVIQGGLEKASNLSKETCSQFMDQILRVEDCRHLLMDIRDDALRHEAAYLMACMAEHLVGNNKVQEALDNKAPLPLTLPQHEDFRRWIAAVVDEAMKGKNRTALHDQNESLVKVLDDECSQ</sequence>
<evidence type="ECO:0008006" key="3">
    <source>
        <dbReference type="Google" id="ProtNLM"/>
    </source>
</evidence>
<dbReference type="AlphaFoldDB" id="A0A7I8BKU2"/>